<comment type="subcellular location">
    <subcellularLocation>
        <location evidence="1">Membrane</location>
        <topology evidence="1">Multi-pass membrane protein</topology>
    </subcellularLocation>
</comment>
<evidence type="ECO:0000256" key="8">
    <source>
        <dbReference type="PIRSR" id="PIRSR600175-1"/>
    </source>
</evidence>
<evidence type="ECO:0000256" key="5">
    <source>
        <dbReference type="ARBA" id="ARBA00022847"/>
    </source>
</evidence>
<feature type="binding site" evidence="8">
    <location>
        <position position="86"/>
    </location>
    <ligand>
        <name>Na(+)</name>
        <dbReference type="ChEBI" id="CHEBI:29101"/>
        <label>1</label>
    </ligand>
</feature>
<comment type="similarity">
    <text evidence="2">Belongs to the sodium:neurotransmitter symporter (SNF) (TC 2.A.22) family.</text>
</comment>
<evidence type="ECO:0000313" key="11">
    <source>
        <dbReference type="EMBL" id="OXA52103.1"/>
    </source>
</evidence>
<feature type="transmembrane region" description="Helical" evidence="10">
    <location>
        <begin position="433"/>
        <end position="456"/>
    </location>
</feature>
<reference evidence="11 12" key="1">
    <citation type="submission" date="2015-12" db="EMBL/GenBank/DDBJ databases">
        <title>The genome of Folsomia candida.</title>
        <authorList>
            <person name="Faddeeva A."/>
            <person name="Derks M.F."/>
            <person name="Anvar Y."/>
            <person name="Smit S."/>
            <person name="Van Straalen N."/>
            <person name="Roelofs D."/>
        </authorList>
    </citation>
    <scope>NUCLEOTIDE SEQUENCE [LARGE SCALE GENOMIC DNA]</scope>
    <source>
        <strain evidence="11 12">VU population</strain>
        <tissue evidence="11">Whole body</tissue>
    </source>
</reference>
<feature type="binding site" evidence="8">
    <location>
        <position position="83"/>
    </location>
    <ligand>
        <name>Na(+)</name>
        <dbReference type="ChEBI" id="CHEBI:29101"/>
        <label>1</label>
    </ligand>
</feature>
<dbReference type="GO" id="GO:0046872">
    <property type="term" value="F:metal ion binding"/>
    <property type="evidence" value="ECO:0007669"/>
    <property type="project" value="UniProtKB-KW"/>
</dbReference>
<keyword evidence="8" id="KW-0915">Sodium</keyword>
<dbReference type="GO" id="GO:0006865">
    <property type="term" value="P:amino acid transport"/>
    <property type="evidence" value="ECO:0007669"/>
    <property type="project" value="TreeGrafter"/>
</dbReference>
<keyword evidence="3" id="KW-0813">Transport</keyword>
<evidence type="ECO:0000313" key="12">
    <source>
        <dbReference type="Proteomes" id="UP000198287"/>
    </source>
</evidence>
<evidence type="ECO:0000256" key="10">
    <source>
        <dbReference type="SAM" id="Phobius"/>
    </source>
</evidence>
<evidence type="ECO:0000256" key="2">
    <source>
        <dbReference type="ARBA" id="ARBA00006459"/>
    </source>
</evidence>
<evidence type="ECO:0000256" key="9">
    <source>
        <dbReference type="PIRSR" id="PIRSR600175-2"/>
    </source>
</evidence>
<feature type="disulfide bond" evidence="9">
    <location>
        <begin position="190"/>
        <end position="199"/>
    </location>
</feature>
<feature type="transmembrane region" description="Helical" evidence="10">
    <location>
        <begin position="374"/>
        <end position="400"/>
    </location>
</feature>
<keyword evidence="6 10" id="KW-1133">Transmembrane helix</keyword>
<dbReference type="Pfam" id="PF00209">
    <property type="entry name" value="SNF"/>
    <property type="match status" value="1"/>
</dbReference>
<dbReference type="GO" id="GO:0015293">
    <property type="term" value="F:symporter activity"/>
    <property type="evidence" value="ECO:0007669"/>
    <property type="project" value="UniProtKB-KW"/>
</dbReference>
<dbReference type="InterPro" id="IPR000175">
    <property type="entry name" value="Na/ntran_symport"/>
</dbReference>
<evidence type="ECO:0000256" key="6">
    <source>
        <dbReference type="ARBA" id="ARBA00022989"/>
    </source>
</evidence>
<dbReference type="Proteomes" id="UP000198287">
    <property type="component" value="Unassembled WGS sequence"/>
</dbReference>
<evidence type="ECO:0000256" key="4">
    <source>
        <dbReference type="ARBA" id="ARBA00022692"/>
    </source>
</evidence>
<keyword evidence="7 10" id="KW-0472">Membrane</keyword>
<keyword evidence="8" id="KW-0479">Metal-binding</keyword>
<dbReference type="PROSITE" id="PS50267">
    <property type="entry name" value="NA_NEUROTRAN_SYMP_3"/>
    <property type="match status" value="1"/>
</dbReference>
<evidence type="ECO:0000256" key="1">
    <source>
        <dbReference type="ARBA" id="ARBA00004141"/>
    </source>
</evidence>
<dbReference type="OrthoDB" id="6581954at2759"/>
<accession>A0A226E3D5</accession>
<evidence type="ECO:0000256" key="7">
    <source>
        <dbReference type="ARBA" id="ARBA00023136"/>
    </source>
</evidence>
<dbReference type="PANTHER" id="PTHR11616:SF240">
    <property type="entry name" value="BLOATED TUBULES, ISOFORM B-RELATED"/>
    <property type="match status" value="1"/>
</dbReference>
<dbReference type="OMA" id="HTENCSE"/>
<dbReference type="GO" id="GO:0005886">
    <property type="term" value="C:plasma membrane"/>
    <property type="evidence" value="ECO:0007669"/>
    <property type="project" value="TreeGrafter"/>
</dbReference>
<dbReference type="SUPFAM" id="SSF161070">
    <property type="entry name" value="SNF-like"/>
    <property type="match status" value="1"/>
</dbReference>
<sequence>MEKKENEEGLDSRKEVPFMSTLNVPGVVSTDGDNQDTKSINEDTVSRRSYFFEQQEGLLPGEIYYDKERPRWEPYSCILSMVGFSVGLSNIYRFPYLCFEHGGATFLIPYMFFLVVCGIPLMYLEVIVGQFTQSGTIKAWTKLVPIFRGVGWCQCLLPLLISFYNNAFLTWALHYCVTSLTNVQLPWIGCHHDWNTLNCRDIPPDFEKVNVKADQLRAGAEYFRGRVQRRWKSKFSNDSKIEGTNITNQFGLGVQNRLGLGTPDLDMILYLLAVYVMLYFFIHAGLRFKGYLCFLLRDKLTLLVILIYRGMAIPGAGEGIKHLFSITDWTQLGKTETWVAAAEQTFFSLGTGAGVHLTLASYNNFQNNVFKDAVATVLIDTGTSLLCGTIVFIALGSIAFSDGEEIGNLFAQGPDLLFEVCSDFWGRVPGADFFAFIFFVMVFFIGFECTIEALSCSREALFEAYGEWFERNGKTRWVFINTMLVLALLVGLICITRGGLHVFMVLDKYTAGIPFRLRELCDAAEAMTGNRPNIYFQISWKFLCPIVISIIIILQLAAPTPAQYKDRNVTIVFKPSIQTFGQVYAHLPNLFVPLGILVHMFGSREGISYKMRFLLGMSPNYLHKEILETGTGCRTKVSHYLYCGDCPTCLTRKVKVAPQEEFGTKPNVPEINIGFAMDSVVL</sequence>
<gene>
    <name evidence="11" type="ORF">Fcan01_13430</name>
</gene>
<feature type="binding site" evidence="8">
    <location>
        <position position="348"/>
    </location>
    <ligand>
        <name>Na(+)</name>
        <dbReference type="ChEBI" id="CHEBI:29101"/>
        <label>1</label>
    </ligand>
</feature>
<dbReference type="AlphaFoldDB" id="A0A226E3D5"/>
<evidence type="ECO:0000256" key="3">
    <source>
        <dbReference type="ARBA" id="ARBA00022448"/>
    </source>
</evidence>
<feature type="binding site" evidence="8">
    <location>
        <position position="90"/>
    </location>
    <ligand>
        <name>Na(+)</name>
        <dbReference type="ChEBI" id="CHEBI:29101"/>
        <label>1</label>
    </ligand>
</feature>
<feature type="transmembrane region" description="Helical" evidence="10">
    <location>
        <begin position="477"/>
        <end position="500"/>
    </location>
</feature>
<keyword evidence="12" id="KW-1185">Reference proteome</keyword>
<feature type="transmembrane region" description="Helical" evidence="10">
    <location>
        <begin position="538"/>
        <end position="558"/>
    </location>
</feature>
<feature type="transmembrane region" description="Helical" evidence="10">
    <location>
        <begin position="104"/>
        <end position="124"/>
    </location>
</feature>
<feature type="transmembrane region" description="Helical" evidence="10">
    <location>
        <begin position="145"/>
        <end position="164"/>
    </location>
</feature>
<dbReference type="PRINTS" id="PR00176">
    <property type="entry name" value="NANEUSMPORT"/>
</dbReference>
<feature type="transmembrane region" description="Helical" evidence="10">
    <location>
        <begin position="267"/>
        <end position="288"/>
    </location>
</feature>
<comment type="caution">
    <text evidence="11">The sequence shown here is derived from an EMBL/GenBank/DDBJ whole genome shotgun (WGS) entry which is preliminary data.</text>
</comment>
<dbReference type="InterPro" id="IPR037272">
    <property type="entry name" value="SNS_sf"/>
</dbReference>
<dbReference type="EMBL" id="LNIX01000007">
    <property type="protein sequence ID" value="OXA52103.1"/>
    <property type="molecule type" value="Genomic_DNA"/>
</dbReference>
<keyword evidence="9" id="KW-1015">Disulfide bond</keyword>
<dbReference type="PANTHER" id="PTHR11616">
    <property type="entry name" value="SODIUM/CHLORIDE DEPENDENT TRANSPORTER"/>
    <property type="match status" value="1"/>
</dbReference>
<proteinExistence type="inferred from homology"/>
<dbReference type="GO" id="GO:0035725">
    <property type="term" value="P:sodium ion transmembrane transport"/>
    <property type="evidence" value="ECO:0007669"/>
    <property type="project" value="TreeGrafter"/>
</dbReference>
<feature type="transmembrane region" description="Helical" evidence="10">
    <location>
        <begin position="75"/>
        <end position="92"/>
    </location>
</feature>
<organism evidence="11 12">
    <name type="scientific">Folsomia candida</name>
    <name type="common">Springtail</name>
    <dbReference type="NCBI Taxonomy" id="158441"/>
    <lineage>
        <taxon>Eukaryota</taxon>
        <taxon>Metazoa</taxon>
        <taxon>Ecdysozoa</taxon>
        <taxon>Arthropoda</taxon>
        <taxon>Hexapoda</taxon>
        <taxon>Collembola</taxon>
        <taxon>Entomobryomorpha</taxon>
        <taxon>Isotomoidea</taxon>
        <taxon>Isotomidae</taxon>
        <taxon>Proisotominae</taxon>
        <taxon>Folsomia</taxon>
    </lineage>
</organism>
<keyword evidence="5" id="KW-0769">Symport</keyword>
<keyword evidence="4 10" id="KW-0812">Transmembrane</keyword>
<name>A0A226E3D5_FOLCA</name>
<protein>
    <submittedName>
        <fullName evidence="11">Sodium-dependent dopamine transporter</fullName>
    </submittedName>
</protein>